<protein>
    <submittedName>
        <fullName evidence="2">Uncharacterized protein</fullName>
    </submittedName>
</protein>
<proteinExistence type="predicted"/>
<reference evidence="2" key="1">
    <citation type="journal article" date="2023" name="Mol. Phylogenet. Evol.">
        <title>Genome-scale phylogeny and comparative genomics of the fungal order Sordariales.</title>
        <authorList>
            <person name="Hensen N."/>
            <person name="Bonometti L."/>
            <person name="Westerberg I."/>
            <person name="Brannstrom I.O."/>
            <person name="Guillou S."/>
            <person name="Cros-Aarteil S."/>
            <person name="Calhoun S."/>
            <person name="Haridas S."/>
            <person name="Kuo A."/>
            <person name="Mondo S."/>
            <person name="Pangilinan J."/>
            <person name="Riley R."/>
            <person name="LaButti K."/>
            <person name="Andreopoulos B."/>
            <person name="Lipzen A."/>
            <person name="Chen C."/>
            <person name="Yan M."/>
            <person name="Daum C."/>
            <person name="Ng V."/>
            <person name="Clum A."/>
            <person name="Steindorff A."/>
            <person name="Ohm R.A."/>
            <person name="Martin F."/>
            <person name="Silar P."/>
            <person name="Natvig D.O."/>
            <person name="Lalanne C."/>
            <person name="Gautier V."/>
            <person name="Ament-Velasquez S.L."/>
            <person name="Kruys A."/>
            <person name="Hutchinson M.I."/>
            <person name="Powell A.J."/>
            <person name="Barry K."/>
            <person name="Miller A.N."/>
            <person name="Grigoriev I.V."/>
            <person name="Debuchy R."/>
            <person name="Gladieux P."/>
            <person name="Hiltunen Thoren M."/>
            <person name="Johannesson H."/>
        </authorList>
    </citation>
    <scope>NUCLEOTIDE SEQUENCE</scope>
    <source>
        <strain evidence="2">PSN243</strain>
    </source>
</reference>
<dbReference type="Proteomes" id="UP001321760">
    <property type="component" value="Unassembled WGS sequence"/>
</dbReference>
<name>A0AAV9G0M2_9PEZI</name>
<comment type="caution">
    <text evidence="2">The sequence shown here is derived from an EMBL/GenBank/DDBJ whole genome shotgun (WGS) entry which is preliminary data.</text>
</comment>
<evidence type="ECO:0000313" key="3">
    <source>
        <dbReference type="Proteomes" id="UP001321760"/>
    </source>
</evidence>
<feature type="region of interest" description="Disordered" evidence="1">
    <location>
        <begin position="54"/>
        <end position="87"/>
    </location>
</feature>
<dbReference type="EMBL" id="MU866039">
    <property type="protein sequence ID" value="KAK4442005.1"/>
    <property type="molecule type" value="Genomic_DNA"/>
</dbReference>
<organism evidence="2 3">
    <name type="scientific">Podospora aff. communis PSN243</name>
    <dbReference type="NCBI Taxonomy" id="3040156"/>
    <lineage>
        <taxon>Eukaryota</taxon>
        <taxon>Fungi</taxon>
        <taxon>Dikarya</taxon>
        <taxon>Ascomycota</taxon>
        <taxon>Pezizomycotina</taxon>
        <taxon>Sordariomycetes</taxon>
        <taxon>Sordariomycetidae</taxon>
        <taxon>Sordariales</taxon>
        <taxon>Podosporaceae</taxon>
        <taxon>Podospora</taxon>
    </lineage>
</organism>
<reference evidence="2" key="2">
    <citation type="submission" date="2023-05" db="EMBL/GenBank/DDBJ databases">
        <authorList>
            <consortium name="Lawrence Berkeley National Laboratory"/>
            <person name="Steindorff A."/>
            <person name="Hensen N."/>
            <person name="Bonometti L."/>
            <person name="Westerberg I."/>
            <person name="Brannstrom I.O."/>
            <person name="Guillou S."/>
            <person name="Cros-Aarteil S."/>
            <person name="Calhoun S."/>
            <person name="Haridas S."/>
            <person name="Kuo A."/>
            <person name="Mondo S."/>
            <person name="Pangilinan J."/>
            <person name="Riley R."/>
            <person name="Labutti K."/>
            <person name="Andreopoulos B."/>
            <person name="Lipzen A."/>
            <person name="Chen C."/>
            <person name="Yanf M."/>
            <person name="Daum C."/>
            <person name="Ng V."/>
            <person name="Clum A."/>
            <person name="Ohm R."/>
            <person name="Martin F."/>
            <person name="Silar P."/>
            <person name="Natvig D."/>
            <person name="Lalanne C."/>
            <person name="Gautier V."/>
            <person name="Ament-Velasquez S.L."/>
            <person name="Kruys A."/>
            <person name="Hutchinson M.I."/>
            <person name="Powell A.J."/>
            <person name="Barry K."/>
            <person name="Miller A.N."/>
            <person name="Grigoriev I.V."/>
            <person name="Debuchy R."/>
            <person name="Gladieux P."/>
            <person name="Thoren M.H."/>
            <person name="Johannesson H."/>
        </authorList>
    </citation>
    <scope>NUCLEOTIDE SEQUENCE</scope>
    <source>
        <strain evidence="2">PSN243</strain>
    </source>
</reference>
<keyword evidence="3" id="KW-1185">Reference proteome</keyword>
<evidence type="ECO:0000313" key="2">
    <source>
        <dbReference type="EMBL" id="KAK4442005.1"/>
    </source>
</evidence>
<feature type="region of interest" description="Disordered" evidence="1">
    <location>
        <begin position="179"/>
        <end position="250"/>
    </location>
</feature>
<gene>
    <name evidence="2" type="ORF">QBC34DRAFT_364458</name>
</gene>
<dbReference type="AlphaFoldDB" id="A0AAV9G0M2"/>
<feature type="compositionally biased region" description="Basic and acidic residues" evidence="1">
    <location>
        <begin position="221"/>
        <end position="231"/>
    </location>
</feature>
<evidence type="ECO:0000256" key="1">
    <source>
        <dbReference type="SAM" id="MobiDB-lite"/>
    </source>
</evidence>
<sequence length="339" mass="37335">MTATMSEARVLEEIFRTLQGLETRIDGQSRRLGTIEFSIKSKSSNISTIAMGTVDESPSEAGPGPESRCSCPQQAHEPASPITPPSSYHVDDLAATYRASITEMRKRFEFIDESSSDIAAAAKPAFSPPLNLRATTPSVDENDKWEDMAVYTESAYSQFPSRLDLATLSDVPPLPNDIRLQSYLHGGKSPFMGGQNARTSQSLDGQPEDRSRSAQPPPSPHRLEERPDEQQQPKTETPHPTALQKPSWKTLTARRHHWGGIADWHGLKASLASSFMVARERREKQKVKGEVTTAATAPLPELSGHLGAAFEKMKGIFSRGVTKTGSWFVRERITIIIIV</sequence>
<accession>A0AAV9G0M2</accession>